<proteinExistence type="predicted"/>
<protein>
    <submittedName>
        <fullName evidence="2">Uncharacterized protein</fullName>
    </submittedName>
</protein>
<feature type="compositionally biased region" description="Basic residues" evidence="1">
    <location>
        <begin position="222"/>
        <end position="233"/>
    </location>
</feature>
<dbReference type="AlphaFoldDB" id="A0A4S4KXX8"/>
<feature type="region of interest" description="Disordered" evidence="1">
    <location>
        <begin position="214"/>
        <end position="233"/>
    </location>
</feature>
<keyword evidence="3" id="KW-1185">Reference proteome</keyword>
<comment type="caution">
    <text evidence="2">The sequence shown here is derived from an EMBL/GenBank/DDBJ whole genome shotgun (WGS) entry which is preliminary data.</text>
</comment>
<evidence type="ECO:0000256" key="1">
    <source>
        <dbReference type="SAM" id="MobiDB-lite"/>
    </source>
</evidence>
<accession>A0A4S4KXX8</accession>
<reference evidence="2 3" key="1">
    <citation type="submission" date="2019-02" db="EMBL/GenBank/DDBJ databases">
        <title>Genome sequencing of the rare red list fungi Phlebia centrifuga.</title>
        <authorList>
            <person name="Buettner E."/>
            <person name="Kellner H."/>
        </authorList>
    </citation>
    <scope>NUCLEOTIDE SEQUENCE [LARGE SCALE GENOMIC DNA]</scope>
    <source>
        <strain evidence="2 3">DSM 108282</strain>
    </source>
</reference>
<evidence type="ECO:0000313" key="3">
    <source>
        <dbReference type="Proteomes" id="UP000309038"/>
    </source>
</evidence>
<name>A0A4S4KXX8_9APHY</name>
<evidence type="ECO:0000313" key="2">
    <source>
        <dbReference type="EMBL" id="THH01920.1"/>
    </source>
</evidence>
<organism evidence="2 3">
    <name type="scientific">Hermanssonia centrifuga</name>
    <dbReference type="NCBI Taxonomy" id="98765"/>
    <lineage>
        <taxon>Eukaryota</taxon>
        <taxon>Fungi</taxon>
        <taxon>Dikarya</taxon>
        <taxon>Basidiomycota</taxon>
        <taxon>Agaricomycotina</taxon>
        <taxon>Agaricomycetes</taxon>
        <taxon>Polyporales</taxon>
        <taxon>Meruliaceae</taxon>
        <taxon>Hermanssonia</taxon>
    </lineage>
</organism>
<dbReference type="Proteomes" id="UP000309038">
    <property type="component" value="Unassembled WGS sequence"/>
</dbReference>
<dbReference type="EMBL" id="SGPJ01000014">
    <property type="protein sequence ID" value="THH01920.1"/>
    <property type="molecule type" value="Genomic_DNA"/>
</dbReference>
<sequence length="233" mass="26522">MPDGWEAKLVMFDDRYPCDIYKTGDAHIMQWFEKAYSEAGAIKFCQRIIHEGYVLPILTSIALAVLAEMYTTTSGARSKQRRGYVDIPEIEHMIAVVPAYFQERVVRVNTPPLHKERMRISVLRNTALHDAIIHTHHRTIYPEDEAPIISFMEKLAGRKVTAAEKKLAFALTADHCEALGETLKERRWAKYPAAPLLAIDSDPGEMDPEAIARFNMKEPKVKKQKSKQKSVSV</sequence>
<gene>
    <name evidence="2" type="ORF">EW026_g879</name>
</gene>